<reference evidence="7 8" key="1">
    <citation type="submission" date="2019-03" db="EMBL/GenBank/DDBJ databases">
        <title>Genomic Encyclopedia of Type Strains, Phase IV (KMG-IV): sequencing the most valuable type-strain genomes for metagenomic binning, comparative biology and taxonomic classification.</title>
        <authorList>
            <person name="Goeker M."/>
        </authorList>
    </citation>
    <scope>NUCLEOTIDE SEQUENCE [LARGE SCALE GENOMIC DNA]</scope>
    <source>
        <strain evidence="7 8">DSM 24176</strain>
    </source>
</reference>
<comment type="subunit">
    <text evidence="6">Homodimer; the beta-strands of each monomer intercalate to form a hydrophobic core, while the alpha-helices form wings that extend away from the core.</text>
</comment>
<keyword evidence="3 6" id="KW-1005">Bacterial flagellum biogenesis</keyword>
<comment type="function">
    <text evidence="6">A translational regulator that binds mRNA to regulate translation initiation and/or mRNA stability. Usually binds in the 5'-UTR at or near the Shine-Dalgarno sequence preventing ribosome-binding, thus repressing translation. Its main target seems to be the major flagellin gene, while its function is anatagonized by FliW.</text>
</comment>
<dbReference type="GO" id="GO:0005829">
    <property type="term" value="C:cytosol"/>
    <property type="evidence" value="ECO:0007669"/>
    <property type="project" value="TreeGrafter"/>
</dbReference>
<evidence type="ECO:0000256" key="1">
    <source>
        <dbReference type="ARBA" id="ARBA00022490"/>
    </source>
</evidence>
<sequence>MLALTRKIDETIIIGDDIEITIVEVNKNEVKLGIKAPKSIPIYRKELYDDMKKTNEEALKTTKLNLKDLL</sequence>
<evidence type="ECO:0000313" key="7">
    <source>
        <dbReference type="EMBL" id="TCK93382.1"/>
    </source>
</evidence>
<dbReference type="GO" id="GO:1902208">
    <property type="term" value="P:regulation of bacterial-type flagellum assembly"/>
    <property type="evidence" value="ECO:0007669"/>
    <property type="project" value="UniProtKB-UniRule"/>
</dbReference>
<name>A0A4R1MN75_9FIRM</name>
<protein>
    <recommendedName>
        <fullName evidence="6">Translational regulator CsrA</fullName>
    </recommendedName>
</protein>
<evidence type="ECO:0000256" key="3">
    <source>
        <dbReference type="ARBA" id="ARBA00022795"/>
    </source>
</evidence>
<evidence type="ECO:0000256" key="6">
    <source>
        <dbReference type="HAMAP-Rule" id="MF_00167"/>
    </source>
</evidence>
<gene>
    <name evidence="6" type="primary">csrA</name>
    <name evidence="7" type="ORF">EDC19_1575</name>
</gene>
<dbReference type="NCBIfam" id="TIGR00202">
    <property type="entry name" value="csrA"/>
    <property type="match status" value="1"/>
</dbReference>
<keyword evidence="4 6" id="KW-0810">Translation regulation</keyword>
<dbReference type="Proteomes" id="UP000294545">
    <property type="component" value="Unassembled WGS sequence"/>
</dbReference>
<evidence type="ECO:0000256" key="2">
    <source>
        <dbReference type="ARBA" id="ARBA00022491"/>
    </source>
</evidence>
<comment type="subcellular location">
    <subcellularLocation>
        <location evidence="6">Cytoplasm</location>
    </subcellularLocation>
</comment>
<dbReference type="HAMAP" id="MF_00167">
    <property type="entry name" value="CsrA"/>
    <property type="match status" value="1"/>
</dbReference>
<evidence type="ECO:0000256" key="4">
    <source>
        <dbReference type="ARBA" id="ARBA00022845"/>
    </source>
</evidence>
<organism evidence="7 8">
    <name type="scientific">Natranaerovirga hydrolytica</name>
    <dbReference type="NCBI Taxonomy" id="680378"/>
    <lineage>
        <taxon>Bacteria</taxon>
        <taxon>Bacillati</taxon>
        <taxon>Bacillota</taxon>
        <taxon>Clostridia</taxon>
        <taxon>Lachnospirales</taxon>
        <taxon>Natranaerovirgaceae</taxon>
        <taxon>Natranaerovirga</taxon>
    </lineage>
</organism>
<dbReference type="GO" id="GO:0006402">
    <property type="term" value="P:mRNA catabolic process"/>
    <property type="evidence" value="ECO:0007669"/>
    <property type="project" value="InterPro"/>
</dbReference>
<dbReference type="FunFam" id="2.60.40.4380:FF:000002">
    <property type="entry name" value="Translational regulator CsrA"/>
    <property type="match status" value="1"/>
</dbReference>
<comment type="similarity">
    <text evidence="6">Belongs to the CsrA/RsmA family.</text>
</comment>
<comment type="caution">
    <text evidence="7">The sequence shown here is derived from an EMBL/GenBank/DDBJ whole genome shotgun (WGS) entry which is preliminary data.</text>
</comment>
<dbReference type="PANTHER" id="PTHR34984:SF1">
    <property type="entry name" value="CARBON STORAGE REGULATOR"/>
    <property type="match status" value="1"/>
</dbReference>
<evidence type="ECO:0000256" key="5">
    <source>
        <dbReference type="ARBA" id="ARBA00022884"/>
    </source>
</evidence>
<dbReference type="GO" id="GO:0048027">
    <property type="term" value="F:mRNA 5'-UTR binding"/>
    <property type="evidence" value="ECO:0007669"/>
    <property type="project" value="UniProtKB-UniRule"/>
</dbReference>
<evidence type="ECO:0000313" key="8">
    <source>
        <dbReference type="Proteomes" id="UP000294545"/>
    </source>
</evidence>
<dbReference type="GO" id="GO:0045947">
    <property type="term" value="P:negative regulation of translational initiation"/>
    <property type="evidence" value="ECO:0007669"/>
    <property type="project" value="UniProtKB-UniRule"/>
</dbReference>
<keyword evidence="8" id="KW-1185">Reference proteome</keyword>
<dbReference type="EMBL" id="SMGQ01000012">
    <property type="protein sequence ID" value="TCK93382.1"/>
    <property type="molecule type" value="Genomic_DNA"/>
</dbReference>
<dbReference type="OrthoDB" id="9809061at2"/>
<dbReference type="GO" id="GO:0044781">
    <property type="term" value="P:bacterial-type flagellum organization"/>
    <property type="evidence" value="ECO:0007669"/>
    <property type="project" value="UniProtKB-KW"/>
</dbReference>
<dbReference type="NCBIfam" id="NF002469">
    <property type="entry name" value="PRK01712.1"/>
    <property type="match status" value="1"/>
</dbReference>
<dbReference type="InterPro" id="IPR003751">
    <property type="entry name" value="CsrA"/>
</dbReference>
<dbReference type="PANTHER" id="PTHR34984">
    <property type="entry name" value="CARBON STORAGE REGULATOR"/>
    <property type="match status" value="1"/>
</dbReference>
<keyword evidence="2 6" id="KW-0678">Repressor</keyword>
<dbReference type="Gene3D" id="2.60.40.4380">
    <property type="entry name" value="Translational regulator CsrA"/>
    <property type="match status" value="1"/>
</dbReference>
<keyword evidence="5 6" id="KW-0694">RNA-binding</keyword>
<dbReference type="GO" id="GO:0006109">
    <property type="term" value="P:regulation of carbohydrate metabolic process"/>
    <property type="evidence" value="ECO:0007669"/>
    <property type="project" value="InterPro"/>
</dbReference>
<keyword evidence="1 6" id="KW-0963">Cytoplasm</keyword>
<dbReference type="Pfam" id="PF02599">
    <property type="entry name" value="CsrA"/>
    <property type="match status" value="1"/>
</dbReference>
<dbReference type="RefSeq" id="WP_132282288.1">
    <property type="nucleotide sequence ID" value="NZ_SMGQ01000012.1"/>
</dbReference>
<dbReference type="InterPro" id="IPR036107">
    <property type="entry name" value="CsrA_sf"/>
</dbReference>
<proteinExistence type="inferred from homology"/>
<dbReference type="AlphaFoldDB" id="A0A4R1MN75"/>
<accession>A0A4R1MN75</accession>
<dbReference type="SUPFAM" id="SSF117130">
    <property type="entry name" value="CsrA-like"/>
    <property type="match status" value="1"/>
</dbReference>